<dbReference type="GeneID" id="4316068"/>
<dbReference type="Proteomes" id="UP000007963">
    <property type="component" value="Unassembled WGS sequence"/>
</dbReference>
<dbReference type="VEuPathDB" id="FungiDB:ATEG_01237"/>
<proteinExistence type="predicted"/>
<dbReference type="RefSeq" id="XP_001208602.1">
    <property type="nucleotide sequence ID" value="XM_001208602.1"/>
</dbReference>
<dbReference type="OrthoDB" id="3527261at2759"/>
<feature type="compositionally biased region" description="Basic and acidic residues" evidence="1">
    <location>
        <begin position="125"/>
        <end position="136"/>
    </location>
</feature>
<dbReference type="AlphaFoldDB" id="Q0CYJ7"/>
<evidence type="ECO:0000313" key="2">
    <source>
        <dbReference type="EMBL" id="EAU37994.1"/>
    </source>
</evidence>
<dbReference type="eggNOG" id="ENOG502SMNG">
    <property type="taxonomic scope" value="Eukaryota"/>
</dbReference>
<dbReference type="OMA" id="WDVKWGS"/>
<dbReference type="EMBL" id="CH476595">
    <property type="protein sequence ID" value="EAU37994.1"/>
    <property type="molecule type" value="Genomic_DNA"/>
</dbReference>
<accession>Q0CYJ7</accession>
<organism evidence="2 3">
    <name type="scientific">Aspergillus terreus (strain NIH 2624 / FGSC A1156)</name>
    <dbReference type="NCBI Taxonomy" id="341663"/>
    <lineage>
        <taxon>Eukaryota</taxon>
        <taxon>Fungi</taxon>
        <taxon>Dikarya</taxon>
        <taxon>Ascomycota</taxon>
        <taxon>Pezizomycotina</taxon>
        <taxon>Eurotiomycetes</taxon>
        <taxon>Eurotiomycetidae</taxon>
        <taxon>Eurotiales</taxon>
        <taxon>Aspergillaceae</taxon>
        <taxon>Aspergillus</taxon>
        <taxon>Aspergillus subgen. Circumdati</taxon>
    </lineage>
</organism>
<evidence type="ECO:0000256" key="1">
    <source>
        <dbReference type="SAM" id="MobiDB-lite"/>
    </source>
</evidence>
<gene>
    <name evidence="2" type="ORF">ATEG_01237</name>
</gene>
<feature type="compositionally biased region" description="Polar residues" evidence="1">
    <location>
        <begin position="149"/>
        <end position="158"/>
    </location>
</feature>
<dbReference type="HOGENOM" id="CLU_634748_0_0_1"/>
<feature type="region of interest" description="Disordered" evidence="1">
    <location>
        <begin position="125"/>
        <end position="176"/>
    </location>
</feature>
<protein>
    <submittedName>
        <fullName evidence="2">Uncharacterized protein</fullName>
    </submittedName>
</protein>
<name>Q0CYJ7_ASPTN</name>
<reference evidence="3" key="1">
    <citation type="submission" date="2005-09" db="EMBL/GenBank/DDBJ databases">
        <title>Annotation of the Aspergillus terreus NIH2624 genome.</title>
        <authorList>
            <person name="Birren B.W."/>
            <person name="Lander E.S."/>
            <person name="Galagan J.E."/>
            <person name="Nusbaum C."/>
            <person name="Devon K."/>
            <person name="Henn M."/>
            <person name="Ma L.-J."/>
            <person name="Jaffe D.B."/>
            <person name="Butler J."/>
            <person name="Alvarez P."/>
            <person name="Gnerre S."/>
            <person name="Grabherr M."/>
            <person name="Kleber M."/>
            <person name="Mauceli E.W."/>
            <person name="Brockman W."/>
            <person name="Rounsley S."/>
            <person name="Young S.K."/>
            <person name="LaButti K."/>
            <person name="Pushparaj V."/>
            <person name="DeCaprio D."/>
            <person name="Crawford M."/>
            <person name="Koehrsen M."/>
            <person name="Engels R."/>
            <person name="Montgomery P."/>
            <person name="Pearson M."/>
            <person name="Howarth C."/>
            <person name="Larson L."/>
            <person name="Luoma S."/>
            <person name="White J."/>
            <person name="Alvarado L."/>
            <person name="Kodira C.D."/>
            <person name="Zeng Q."/>
            <person name="Oleary S."/>
            <person name="Yandava C."/>
            <person name="Denning D.W."/>
            <person name="Nierman W.C."/>
            <person name="Milne T."/>
            <person name="Madden K."/>
        </authorList>
    </citation>
    <scope>NUCLEOTIDE SEQUENCE [LARGE SCALE GENOMIC DNA]</scope>
    <source>
        <strain evidence="3">NIH 2624 / FGSC A1156</strain>
    </source>
</reference>
<evidence type="ECO:0000313" key="3">
    <source>
        <dbReference type="Proteomes" id="UP000007963"/>
    </source>
</evidence>
<sequence length="466" mass="51629">MSIFSSGSEASGGSLGIVPPVPCPPLPNFLAEWAAIIPLVCHLATQRDDYITTGDIALLGRLHIGLFPRLGTLSGISRLLERGSKFLDYASTKGGSSRMVWDVKWGSVFPCANGAASAAITSYLKSRDQRPPKRMPETLVTKPQENDPESSSGQNSCDIKQGDPTVQPENLDIRNEAPRTDEDFIRRYQLLHIYRFYRKPKGNSLRQRFDRVRMFKAYRISSFVIQTCLAVFLLTFGSFGTATILICASVSELIAQGIPLRRPSTYLTSTENHDACMLVASHQNATEWHLCIGDRAVVDTMFNKPMVVVPEGKKARLLACWFGFANILQFAAMTFVAGQKGWDGVCLVALLGIHWALHWILRGPHLPHDWLEREGVEAAVKSYKFGGRTAMIGAIQVFSDTSIVCWMDQIMVPHPRREAWLGCLRGVELTGEFNTHDMTWIKLASEASLAAAEVLKRECGPRSDGV</sequence>